<accession>A0AAD7HT94</accession>
<evidence type="ECO:0000313" key="2">
    <source>
        <dbReference type="Proteomes" id="UP001215280"/>
    </source>
</evidence>
<name>A0AAD7HT94_9AGAR</name>
<reference evidence="1" key="1">
    <citation type="submission" date="2023-03" db="EMBL/GenBank/DDBJ databases">
        <title>Massive genome expansion in bonnet fungi (Mycena s.s.) driven by repeated elements and novel gene families across ecological guilds.</title>
        <authorList>
            <consortium name="Lawrence Berkeley National Laboratory"/>
            <person name="Harder C.B."/>
            <person name="Miyauchi S."/>
            <person name="Viragh M."/>
            <person name="Kuo A."/>
            <person name="Thoen E."/>
            <person name="Andreopoulos B."/>
            <person name="Lu D."/>
            <person name="Skrede I."/>
            <person name="Drula E."/>
            <person name="Henrissat B."/>
            <person name="Morin E."/>
            <person name="Kohler A."/>
            <person name="Barry K."/>
            <person name="LaButti K."/>
            <person name="Morin E."/>
            <person name="Salamov A."/>
            <person name="Lipzen A."/>
            <person name="Mereny Z."/>
            <person name="Hegedus B."/>
            <person name="Baldrian P."/>
            <person name="Stursova M."/>
            <person name="Weitz H."/>
            <person name="Taylor A."/>
            <person name="Grigoriev I.V."/>
            <person name="Nagy L.G."/>
            <person name="Martin F."/>
            <person name="Kauserud H."/>
        </authorList>
    </citation>
    <scope>NUCLEOTIDE SEQUENCE</scope>
    <source>
        <strain evidence="1">CBHHK188m</strain>
    </source>
</reference>
<organism evidence="1 2">
    <name type="scientific">Mycena maculata</name>
    <dbReference type="NCBI Taxonomy" id="230809"/>
    <lineage>
        <taxon>Eukaryota</taxon>
        <taxon>Fungi</taxon>
        <taxon>Dikarya</taxon>
        <taxon>Basidiomycota</taxon>
        <taxon>Agaricomycotina</taxon>
        <taxon>Agaricomycetes</taxon>
        <taxon>Agaricomycetidae</taxon>
        <taxon>Agaricales</taxon>
        <taxon>Marasmiineae</taxon>
        <taxon>Mycenaceae</taxon>
        <taxon>Mycena</taxon>
    </lineage>
</organism>
<evidence type="ECO:0000313" key="1">
    <source>
        <dbReference type="EMBL" id="KAJ7727814.1"/>
    </source>
</evidence>
<comment type="caution">
    <text evidence="1">The sequence shown here is derived from an EMBL/GenBank/DDBJ whole genome shotgun (WGS) entry which is preliminary data.</text>
</comment>
<proteinExistence type="predicted"/>
<dbReference type="AlphaFoldDB" id="A0AAD7HT94"/>
<sequence>MSPDAIFVKFAPSSLLSKLQESWSSRLFLSTMEVPRKGVTHWILSQIPVYSLSISAVPHNQRVVHWCIGGGVERYINDYGLLWLSLSYQKDSIRGLGNQATPTTTAPGQYVAMPFFSDGKNFHVIYDLPRSHARMKTSRRSSCPTKISPNQKSLPVSHRAQHLLLRLTKQQLTTALLQLLQGTMAPPLGGCEGLYFDCNSDSFPSWKSPVGTALVLRYMATCLKEMKAGGGRDEGRWKVEEEAS</sequence>
<dbReference type="Proteomes" id="UP001215280">
    <property type="component" value="Unassembled WGS sequence"/>
</dbReference>
<gene>
    <name evidence="1" type="ORF">DFH07DRAFT_999217</name>
</gene>
<protein>
    <submittedName>
        <fullName evidence="1">Uncharacterized protein</fullName>
    </submittedName>
</protein>
<keyword evidence="2" id="KW-1185">Reference proteome</keyword>
<dbReference type="EMBL" id="JARJLG010000209">
    <property type="protein sequence ID" value="KAJ7727814.1"/>
    <property type="molecule type" value="Genomic_DNA"/>
</dbReference>